<dbReference type="SUPFAM" id="SSF56935">
    <property type="entry name" value="Porins"/>
    <property type="match status" value="1"/>
</dbReference>
<protein>
    <submittedName>
        <fullName evidence="1">Porin</fullName>
    </submittedName>
</protein>
<dbReference type="AlphaFoldDB" id="A0A9W6D2V7"/>
<gene>
    <name evidence="1" type="primary">oprP</name>
    <name evidence="1" type="ORF">DAMNIGENAA_13420</name>
</gene>
<dbReference type="EMBL" id="BSDR01000001">
    <property type="protein sequence ID" value="GLI33909.1"/>
    <property type="molecule type" value="Genomic_DNA"/>
</dbReference>
<sequence>MMESSEGLPQRWRAPRFAVSFIMFTLWILWAGLALADEKSVAEKIIEILRANGQISEEQYKELVKEAGKEESKPNDFRVYWKEGIRFESEDRKTEIKAGGVIQTDWAAFDPDEEVDAAFSDDDIDGHGVEFRRARLFVEGTIYENYEFKSEFEFAEGDVDFTDVWLGMKNIPYVGRIRVGHQKEPFSLEELTSSKFITFMERGLPNAFSPGRNTGLTLSNQELNGLMTWAMGAFYETDDFGDSFADFSDYQATARITGLPWYCEDGRELVHLGLSYSHKFRDSDETTVRFSARPEAHLTDARLADTGSIATDGVDLFNPEFAMVYGPFSLQGEYFQALVDSEADDYTDFYGFYVFASYFLTGEHRPYKTSSGAFDRVKPRQNFNPVKGGWGAWELGVRYSRLDLNDAGITGGREQNYTFGLNWYPNPNMRVMFNYVLAQIEDREDLGIDDADVNIFESRFQVDF</sequence>
<dbReference type="Gene3D" id="2.40.160.10">
    <property type="entry name" value="Porin"/>
    <property type="match status" value="1"/>
</dbReference>
<organism evidence="1 2">
    <name type="scientific">Desulforhabdus amnigena</name>
    <dbReference type="NCBI Taxonomy" id="40218"/>
    <lineage>
        <taxon>Bacteria</taxon>
        <taxon>Pseudomonadati</taxon>
        <taxon>Thermodesulfobacteriota</taxon>
        <taxon>Syntrophobacteria</taxon>
        <taxon>Syntrophobacterales</taxon>
        <taxon>Syntrophobacteraceae</taxon>
        <taxon>Desulforhabdus</taxon>
    </lineage>
</organism>
<dbReference type="Proteomes" id="UP001144372">
    <property type="component" value="Unassembled WGS sequence"/>
</dbReference>
<dbReference type="Pfam" id="PF07396">
    <property type="entry name" value="Porin_O_P"/>
    <property type="match status" value="1"/>
</dbReference>
<accession>A0A9W6D2V7</accession>
<name>A0A9W6D2V7_9BACT</name>
<reference evidence="1" key="1">
    <citation type="submission" date="2022-12" db="EMBL/GenBank/DDBJ databases">
        <title>Reference genome sequencing for broad-spectrum identification of bacterial and archaeal isolates by mass spectrometry.</title>
        <authorList>
            <person name="Sekiguchi Y."/>
            <person name="Tourlousse D.M."/>
        </authorList>
    </citation>
    <scope>NUCLEOTIDE SEQUENCE</scope>
    <source>
        <strain evidence="1">ASRB1</strain>
    </source>
</reference>
<evidence type="ECO:0000313" key="1">
    <source>
        <dbReference type="EMBL" id="GLI33909.1"/>
    </source>
</evidence>
<dbReference type="RefSeq" id="WP_281793184.1">
    <property type="nucleotide sequence ID" value="NZ_BSDR01000001.1"/>
</dbReference>
<keyword evidence="2" id="KW-1185">Reference proteome</keyword>
<dbReference type="InterPro" id="IPR023614">
    <property type="entry name" value="Porin_dom_sf"/>
</dbReference>
<evidence type="ECO:0000313" key="2">
    <source>
        <dbReference type="Proteomes" id="UP001144372"/>
    </source>
</evidence>
<proteinExistence type="predicted"/>
<comment type="caution">
    <text evidence="1">The sequence shown here is derived from an EMBL/GenBank/DDBJ whole genome shotgun (WGS) entry which is preliminary data.</text>
</comment>
<dbReference type="InterPro" id="IPR010870">
    <property type="entry name" value="Porin_O/P"/>
</dbReference>